<comment type="caution">
    <text evidence="1">The sequence shown here is derived from an EMBL/GenBank/DDBJ whole genome shotgun (WGS) entry which is preliminary data.</text>
</comment>
<protein>
    <submittedName>
        <fullName evidence="1">Uncharacterized protein</fullName>
    </submittedName>
</protein>
<keyword evidence="2" id="KW-1185">Reference proteome</keyword>
<evidence type="ECO:0000313" key="1">
    <source>
        <dbReference type="EMBL" id="KAH9316699.1"/>
    </source>
</evidence>
<sequence>MFGLGMGSGYHLQEKKTHLSLSQYSYFRFNFKGLQQALLSVIIFSMAETNIIEEDDGCFADLANQIALMINMDDEEEREDQATLEPEGLCIPSIKGSSVINSTAHHGYHTLPRVFYNNSYPPVHRGLVGGRLQAPSDFGIMHQIFPIKVINMGIWNRQHCRCIHGNLIPIETANGGNAVQRECLGTGVFIPRSRKFKSKAHKDRQISR</sequence>
<gene>
    <name evidence="1" type="ORF">KI387_025326</name>
</gene>
<dbReference type="Proteomes" id="UP000824469">
    <property type="component" value="Unassembled WGS sequence"/>
</dbReference>
<feature type="non-terminal residue" evidence="1">
    <location>
        <position position="208"/>
    </location>
</feature>
<evidence type="ECO:0000313" key="2">
    <source>
        <dbReference type="Proteomes" id="UP000824469"/>
    </source>
</evidence>
<reference evidence="1 2" key="1">
    <citation type="journal article" date="2021" name="Nat. Plants">
        <title>The Taxus genome provides insights into paclitaxel biosynthesis.</title>
        <authorList>
            <person name="Xiong X."/>
            <person name="Gou J."/>
            <person name="Liao Q."/>
            <person name="Li Y."/>
            <person name="Zhou Q."/>
            <person name="Bi G."/>
            <person name="Li C."/>
            <person name="Du R."/>
            <person name="Wang X."/>
            <person name="Sun T."/>
            <person name="Guo L."/>
            <person name="Liang H."/>
            <person name="Lu P."/>
            <person name="Wu Y."/>
            <person name="Zhang Z."/>
            <person name="Ro D.K."/>
            <person name="Shang Y."/>
            <person name="Huang S."/>
            <person name="Yan J."/>
        </authorList>
    </citation>
    <scope>NUCLEOTIDE SEQUENCE [LARGE SCALE GENOMIC DNA]</scope>
    <source>
        <strain evidence="1">Ta-2019</strain>
    </source>
</reference>
<proteinExistence type="predicted"/>
<organism evidence="1 2">
    <name type="scientific">Taxus chinensis</name>
    <name type="common">Chinese yew</name>
    <name type="synonym">Taxus wallichiana var. chinensis</name>
    <dbReference type="NCBI Taxonomy" id="29808"/>
    <lineage>
        <taxon>Eukaryota</taxon>
        <taxon>Viridiplantae</taxon>
        <taxon>Streptophyta</taxon>
        <taxon>Embryophyta</taxon>
        <taxon>Tracheophyta</taxon>
        <taxon>Spermatophyta</taxon>
        <taxon>Pinopsida</taxon>
        <taxon>Pinidae</taxon>
        <taxon>Conifers II</taxon>
        <taxon>Cupressales</taxon>
        <taxon>Taxaceae</taxon>
        <taxon>Taxus</taxon>
    </lineage>
</organism>
<dbReference type="AlphaFoldDB" id="A0AA38L9B1"/>
<accession>A0AA38L9B1</accession>
<dbReference type="EMBL" id="JAHRHJ020000005">
    <property type="protein sequence ID" value="KAH9316699.1"/>
    <property type="molecule type" value="Genomic_DNA"/>
</dbReference>
<name>A0AA38L9B1_TAXCH</name>